<proteinExistence type="predicted"/>
<dbReference type="Proteomes" id="UP000000263">
    <property type="component" value="Chromosome"/>
</dbReference>
<protein>
    <submittedName>
        <fullName evidence="1">Uncharacterized protein</fullName>
    </submittedName>
</protein>
<dbReference type="HOGENOM" id="CLU_1371313_0_0_0"/>
<dbReference type="KEGG" id="rca:Rcas_2329"/>
<dbReference type="STRING" id="383372.Rcas_2329"/>
<evidence type="ECO:0000313" key="2">
    <source>
        <dbReference type="Proteomes" id="UP000000263"/>
    </source>
</evidence>
<gene>
    <name evidence="1" type="ordered locus">Rcas_2329</name>
</gene>
<organism evidence="1 2">
    <name type="scientific">Roseiflexus castenholzii (strain DSM 13941 / HLO8)</name>
    <dbReference type="NCBI Taxonomy" id="383372"/>
    <lineage>
        <taxon>Bacteria</taxon>
        <taxon>Bacillati</taxon>
        <taxon>Chloroflexota</taxon>
        <taxon>Chloroflexia</taxon>
        <taxon>Chloroflexales</taxon>
        <taxon>Roseiflexineae</taxon>
        <taxon>Roseiflexaceae</taxon>
        <taxon>Roseiflexus</taxon>
    </lineage>
</organism>
<dbReference type="eggNOG" id="COG4995">
    <property type="taxonomic scope" value="Bacteria"/>
</dbReference>
<accession>A7NLM1</accession>
<name>A7NLM1_ROSCS</name>
<dbReference type="EMBL" id="CP000804">
    <property type="protein sequence ID" value="ABU58412.1"/>
    <property type="molecule type" value="Genomic_DNA"/>
</dbReference>
<reference evidence="1 2" key="1">
    <citation type="submission" date="2007-08" db="EMBL/GenBank/DDBJ databases">
        <title>Complete sequence of Roseiflexus castenholzii DSM 13941.</title>
        <authorList>
            <consortium name="US DOE Joint Genome Institute"/>
            <person name="Copeland A."/>
            <person name="Lucas S."/>
            <person name="Lapidus A."/>
            <person name="Barry K."/>
            <person name="Glavina del Rio T."/>
            <person name="Dalin E."/>
            <person name="Tice H."/>
            <person name="Pitluck S."/>
            <person name="Thompson L.S."/>
            <person name="Brettin T."/>
            <person name="Bruce D."/>
            <person name="Detter J.C."/>
            <person name="Han C."/>
            <person name="Tapia R."/>
            <person name="Schmutz J."/>
            <person name="Larimer F."/>
            <person name="Land M."/>
            <person name="Hauser L."/>
            <person name="Kyrpides N."/>
            <person name="Mikhailova N."/>
            <person name="Bryant D.A."/>
            <person name="Hanada S."/>
            <person name="Tsukatani Y."/>
            <person name="Richardson P."/>
        </authorList>
    </citation>
    <scope>NUCLEOTIDE SEQUENCE [LARGE SCALE GENOMIC DNA]</scope>
    <source>
        <strain evidence="2">DSM 13941 / HLO8</strain>
    </source>
</reference>
<keyword evidence="2" id="KW-1185">Reference proteome</keyword>
<dbReference type="AlphaFoldDB" id="A7NLM1"/>
<sequence length="199" mass="21298">MSVIADCHHSGIYPMSNPGHIDIGGDATHSILITGSHNVIQIGQAAAQARSAGCDPAQMLRVAAILAAPVFDPRDHNRPPALLDLRAEWARLARAIHDAHAPTLLTRLVPPTLATLRRELSPRVAEQGLFPHVLHVSGRAWAQGLLLEEVTLCYNHPHTLLSSDPCGGSIVCQSIANNYATSSCKNYRRSSSGIQNCSA</sequence>
<evidence type="ECO:0000313" key="1">
    <source>
        <dbReference type="EMBL" id="ABU58412.1"/>
    </source>
</evidence>